<protein>
    <recommendedName>
        <fullName evidence="4">EcsC family protein</fullName>
    </recommendedName>
</protein>
<evidence type="ECO:0000256" key="1">
    <source>
        <dbReference type="SAM" id="MobiDB-lite"/>
    </source>
</evidence>
<comment type="caution">
    <text evidence="2">The sequence shown here is derived from an EMBL/GenBank/DDBJ whole genome shotgun (WGS) entry which is preliminary data.</text>
</comment>
<dbReference type="EMBL" id="JAPTMY010000003">
    <property type="protein sequence ID" value="MCZ0856910.1"/>
    <property type="molecule type" value="Genomic_DNA"/>
</dbReference>
<dbReference type="RefSeq" id="WP_268916593.1">
    <property type="nucleotide sequence ID" value="NZ_JAPTMY010000003.1"/>
</dbReference>
<accession>A0ABT4I5C8</accession>
<keyword evidence="3" id="KW-1185">Reference proteome</keyword>
<evidence type="ECO:0000313" key="2">
    <source>
        <dbReference type="EMBL" id="MCZ0856910.1"/>
    </source>
</evidence>
<proteinExistence type="predicted"/>
<dbReference type="Proteomes" id="UP001072034">
    <property type="component" value="Unassembled WGS sequence"/>
</dbReference>
<organism evidence="2 3">
    <name type="scientific">Actinomyces israelii</name>
    <dbReference type="NCBI Taxonomy" id="1659"/>
    <lineage>
        <taxon>Bacteria</taxon>
        <taxon>Bacillati</taxon>
        <taxon>Actinomycetota</taxon>
        <taxon>Actinomycetes</taxon>
        <taxon>Actinomycetales</taxon>
        <taxon>Actinomycetaceae</taxon>
        <taxon>Actinomyces</taxon>
    </lineage>
</organism>
<feature type="region of interest" description="Disordered" evidence="1">
    <location>
        <begin position="1"/>
        <end position="28"/>
    </location>
</feature>
<evidence type="ECO:0000313" key="3">
    <source>
        <dbReference type="Proteomes" id="UP001072034"/>
    </source>
</evidence>
<sequence length="366" mass="38541">MALASQRAGRSSEGAAGLHKRTPWERAPPALELIQAGRARCGRDRGAGPGPDACGAVRSSVGTATSLFLTTPEIPRNRGIPLTPQATPAGLADIASEKEADLLGQNFEKVLHSALALPGVRIDRGSYLHTELRKHGTAEEVIARAIAASPVKAGIDPKTMDAIAASAIKVEVGRTTALSTLAGLPGGLAMIGTIPADLTQYFGHVMRLEQKLAYAYGWPAFVSEEGNIDDETFARFVVLLGVIMGVGDATAAATEFAKQPARIGVEKAIQKVALTKTWWYSPMKSILRVVGVKVTKDTFAKSVSKFVPVVGGLVSGGLTYATFRPGAKSLQKYLASLPAATGLPEDETTDKKIVIEEVDIIEHPAN</sequence>
<evidence type="ECO:0008006" key="4">
    <source>
        <dbReference type="Google" id="ProtNLM"/>
    </source>
</evidence>
<gene>
    <name evidence="2" type="ORF">OHJ16_02430</name>
</gene>
<reference evidence="2" key="1">
    <citation type="submission" date="2022-10" db="EMBL/GenBank/DDBJ databases">
        <title>Genome sequence of Actinomyces israelii ATCC 10048.</title>
        <authorList>
            <person name="Watt R.M."/>
            <person name="Tong W.M."/>
        </authorList>
    </citation>
    <scope>NUCLEOTIDE SEQUENCE</scope>
    <source>
        <strain evidence="2">ATCC 10048</strain>
    </source>
</reference>
<name>A0ABT4I5C8_9ACTO</name>